<evidence type="ECO:0000256" key="1">
    <source>
        <dbReference type="ARBA" id="ARBA00009981"/>
    </source>
</evidence>
<dbReference type="PANTHER" id="PTHR33713">
    <property type="entry name" value="ANTITOXIN YAFN-RELATED"/>
    <property type="match status" value="1"/>
</dbReference>
<protein>
    <recommendedName>
        <fullName evidence="2">Antitoxin</fullName>
    </recommendedName>
</protein>
<dbReference type="STRING" id="1618563.UU12_C0029G0001"/>
<comment type="similarity">
    <text evidence="1 2">Belongs to the phD/YefM antitoxin family.</text>
</comment>
<reference evidence="3 4" key="1">
    <citation type="journal article" date="2015" name="Nature">
        <title>rRNA introns, odd ribosomes, and small enigmatic genomes across a large radiation of phyla.</title>
        <authorList>
            <person name="Brown C.T."/>
            <person name="Hug L.A."/>
            <person name="Thomas B.C."/>
            <person name="Sharon I."/>
            <person name="Castelle C.J."/>
            <person name="Singh A."/>
            <person name="Wilkins M.J."/>
            <person name="Williams K.H."/>
            <person name="Banfield J.F."/>
        </authorList>
    </citation>
    <scope>NUCLEOTIDE SEQUENCE [LARGE SCALE GENOMIC DNA]</scope>
</reference>
<dbReference type="NCBIfam" id="TIGR01552">
    <property type="entry name" value="phd_fam"/>
    <property type="match status" value="1"/>
</dbReference>
<name>A0A0G0VDJ8_9BACT</name>
<comment type="function">
    <text evidence="2">Antitoxin component of a type II toxin-antitoxin (TA) system.</text>
</comment>
<comment type="caution">
    <text evidence="3">The sequence shown here is derived from an EMBL/GenBank/DDBJ whole genome shotgun (WGS) entry which is preliminary data.</text>
</comment>
<gene>
    <name evidence="3" type="ORF">UU12_C0029G0001</name>
</gene>
<evidence type="ECO:0000256" key="2">
    <source>
        <dbReference type="RuleBase" id="RU362080"/>
    </source>
</evidence>
<dbReference type="InterPro" id="IPR051405">
    <property type="entry name" value="phD/YefM_antitoxin"/>
</dbReference>
<evidence type="ECO:0000313" key="4">
    <source>
        <dbReference type="Proteomes" id="UP000034562"/>
    </source>
</evidence>
<dbReference type="InterPro" id="IPR036165">
    <property type="entry name" value="YefM-like_sf"/>
</dbReference>
<dbReference type="Proteomes" id="UP000034562">
    <property type="component" value="Unassembled WGS sequence"/>
</dbReference>
<dbReference type="Gene3D" id="3.40.1620.10">
    <property type="entry name" value="YefM-like domain"/>
    <property type="match status" value="1"/>
</dbReference>
<sequence>MAQVNSLDKLYILLYTFTMTGIINISDARSKLPALVDEVGEGLSRFLITVNSKPKAVLIGVEELESLEETAEIMAIPGAYKAIKKGYKQAKIGDGVAWSEFKKKYNIE</sequence>
<evidence type="ECO:0000313" key="3">
    <source>
        <dbReference type="EMBL" id="KKR70095.1"/>
    </source>
</evidence>
<dbReference type="EMBL" id="LBZK01000029">
    <property type="protein sequence ID" value="KKR70095.1"/>
    <property type="molecule type" value="Genomic_DNA"/>
</dbReference>
<dbReference type="InterPro" id="IPR006442">
    <property type="entry name" value="Antitoxin_Phd/YefM"/>
</dbReference>
<organism evidence="3 4">
    <name type="scientific">Candidatus Woesebacteria bacterium GW2011_GWA2_40_7b</name>
    <dbReference type="NCBI Taxonomy" id="1618563"/>
    <lineage>
        <taxon>Bacteria</taxon>
        <taxon>Candidatus Woeseibacteriota</taxon>
    </lineage>
</organism>
<dbReference type="AlphaFoldDB" id="A0A0G0VDJ8"/>
<accession>A0A0G0VDJ8</accession>
<dbReference type="SUPFAM" id="SSF143120">
    <property type="entry name" value="YefM-like"/>
    <property type="match status" value="1"/>
</dbReference>
<dbReference type="Pfam" id="PF02604">
    <property type="entry name" value="PhdYeFM_antitox"/>
    <property type="match status" value="1"/>
</dbReference>
<proteinExistence type="inferred from homology"/>
<dbReference type="PANTHER" id="PTHR33713:SF10">
    <property type="entry name" value="ANTITOXIN YAFN"/>
    <property type="match status" value="1"/>
</dbReference>